<dbReference type="Gene3D" id="3.40.50.2030">
    <property type="match status" value="2"/>
</dbReference>
<dbReference type="InterPro" id="IPR011254">
    <property type="entry name" value="Prismane-like_sf"/>
</dbReference>
<name>A0A0Q2SK49_VIBFU</name>
<keyword evidence="6 9" id="KW-0408">Iron</keyword>
<comment type="similarity">
    <text evidence="9">Belongs to the HCP family.</text>
</comment>
<dbReference type="PIRSF" id="PIRSF000076">
    <property type="entry name" value="HCP"/>
    <property type="match status" value="1"/>
</dbReference>
<comment type="caution">
    <text evidence="10">The sequence shown here is derived from an EMBL/GenBank/DDBJ whole genome shotgun (WGS) entry which is preliminary data.</text>
</comment>
<reference evidence="10 11" key="1">
    <citation type="submission" date="2015-08" db="EMBL/GenBank/DDBJ databases">
        <title>Antibacterial properties of a collection of Vibrionaceae strains.</title>
        <authorList>
            <person name="Giubergia S."/>
        </authorList>
    </citation>
    <scope>NUCLEOTIDE SEQUENCE [LARGE SCALE GENOMIC DNA]</scope>
    <source>
        <strain evidence="10 11">S0821</strain>
    </source>
</reference>
<dbReference type="Gene3D" id="1.20.1270.20">
    <property type="match status" value="2"/>
</dbReference>
<dbReference type="FunFam" id="3.40.50.2030:FF:000002">
    <property type="entry name" value="Hydroxylamine reductase"/>
    <property type="match status" value="1"/>
</dbReference>
<feature type="binding site" evidence="9">
    <location>
        <position position="461"/>
    </location>
    <ligand>
        <name>hybrid [4Fe-2O-2S] cluster</name>
        <dbReference type="ChEBI" id="CHEBI:60519"/>
    </ligand>
</feature>
<evidence type="ECO:0000256" key="1">
    <source>
        <dbReference type="ARBA" id="ARBA00004496"/>
    </source>
</evidence>
<dbReference type="GO" id="GO:0004601">
    <property type="term" value="F:peroxidase activity"/>
    <property type="evidence" value="ECO:0007669"/>
    <property type="project" value="TreeGrafter"/>
</dbReference>
<feature type="binding site" evidence="9">
    <location>
        <position position="18"/>
    </location>
    <ligand>
        <name>[2Fe-2S] cluster</name>
        <dbReference type="ChEBI" id="CHEBI:190135"/>
    </ligand>
</feature>
<comment type="subcellular location">
    <subcellularLocation>
        <location evidence="1 9">Cytoplasm</location>
    </subcellularLocation>
</comment>
<feature type="binding site" evidence="9">
    <location>
        <position position="276"/>
    </location>
    <ligand>
        <name>hybrid [4Fe-2O-2S] cluster</name>
        <dbReference type="ChEBI" id="CHEBI:60519"/>
    </ligand>
</feature>
<dbReference type="EC" id="1.7.99.1" evidence="9"/>
<dbReference type="InterPro" id="IPR004137">
    <property type="entry name" value="HCP/CODH"/>
</dbReference>
<dbReference type="CDD" id="cd01914">
    <property type="entry name" value="HCP"/>
    <property type="match status" value="1"/>
</dbReference>
<dbReference type="EMBL" id="LKHS01000001">
    <property type="protein sequence ID" value="KQH87963.1"/>
    <property type="molecule type" value="Genomic_DNA"/>
</dbReference>
<dbReference type="GO" id="GO:0050418">
    <property type="term" value="F:hydroxylamine reductase activity"/>
    <property type="evidence" value="ECO:0007669"/>
    <property type="project" value="UniProtKB-UniRule"/>
</dbReference>
<keyword evidence="2 9" id="KW-0963">Cytoplasm</keyword>
<organism evidence="10 11">
    <name type="scientific">Vibrio furnissii</name>
    <dbReference type="NCBI Taxonomy" id="29494"/>
    <lineage>
        <taxon>Bacteria</taxon>
        <taxon>Pseudomonadati</taxon>
        <taxon>Pseudomonadota</taxon>
        <taxon>Gammaproteobacteria</taxon>
        <taxon>Vibrionales</taxon>
        <taxon>Vibrionaceae</taxon>
        <taxon>Vibrio</taxon>
    </lineage>
</organism>
<dbReference type="InterPro" id="IPR016099">
    <property type="entry name" value="Prismane-like_a/b-sand"/>
</dbReference>
<evidence type="ECO:0000256" key="2">
    <source>
        <dbReference type="ARBA" id="ARBA00022490"/>
    </source>
</evidence>
<dbReference type="FunCoup" id="A0A0Q2SK49">
    <property type="interactions" value="85"/>
</dbReference>
<feature type="binding site" evidence="9">
    <location>
        <position position="25"/>
    </location>
    <ligand>
        <name>[2Fe-2S] cluster</name>
        <dbReference type="ChEBI" id="CHEBI:190135"/>
    </ligand>
</feature>
<dbReference type="HAMAP" id="MF_00069">
    <property type="entry name" value="Hydroxylam_reduct"/>
    <property type="match status" value="1"/>
</dbReference>
<comment type="catalytic activity">
    <reaction evidence="8 9">
        <text>A + NH4(+) + H2O = hydroxylamine + AH2 + H(+)</text>
        <dbReference type="Rhea" id="RHEA:22052"/>
        <dbReference type="ChEBI" id="CHEBI:13193"/>
        <dbReference type="ChEBI" id="CHEBI:15377"/>
        <dbReference type="ChEBI" id="CHEBI:15378"/>
        <dbReference type="ChEBI" id="CHEBI:15429"/>
        <dbReference type="ChEBI" id="CHEBI:17499"/>
        <dbReference type="ChEBI" id="CHEBI:28938"/>
        <dbReference type="EC" id="1.7.99.1"/>
    </reaction>
</comment>
<dbReference type="PANTHER" id="PTHR30109:SF0">
    <property type="entry name" value="HYDROXYLAMINE REDUCTASE"/>
    <property type="match status" value="1"/>
</dbReference>
<dbReference type="FunFam" id="1.20.1270.20:FF:000001">
    <property type="entry name" value="Hydroxylamine reductase"/>
    <property type="match status" value="1"/>
</dbReference>
<feature type="binding site" evidence="9">
    <location>
        <position position="320"/>
    </location>
    <ligand>
        <name>hybrid [4Fe-2O-2S] cluster</name>
        <dbReference type="ChEBI" id="CHEBI:60519"/>
    </ligand>
</feature>
<evidence type="ECO:0000256" key="6">
    <source>
        <dbReference type="ARBA" id="ARBA00023004"/>
    </source>
</evidence>
<feature type="modified residue" description="Cysteine persulfide" evidence="9">
    <location>
        <position position="408"/>
    </location>
</feature>
<gene>
    <name evidence="9" type="primary">hcp</name>
    <name evidence="10" type="ORF">AMR76_01350</name>
</gene>
<feature type="binding site" evidence="9">
    <location>
        <position position="6"/>
    </location>
    <ligand>
        <name>[2Fe-2S] cluster</name>
        <dbReference type="ChEBI" id="CHEBI:190135"/>
    </ligand>
</feature>
<evidence type="ECO:0000256" key="5">
    <source>
        <dbReference type="ARBA" id="ARBA00023002"/>
    </source>
</evidence>
<keyword evidence="5 9" id="KW-0560">Oxidoreductase</keyword>
<dbReference type="SUPFAM" id="SSF56821">
    <property type="entry name" value="Prismane protein-like"/>
    <property type="match status" value="1"/>
</dbReference>
<dbReference type="InterPro" id="IPR016100">
    <property type="entry name" value="Prismane_a-bundle"/>
</dbReference>
<keyword evidence="4 9" id="KW-0479">Metal-binding</keyword>
<comment type="function">
    <text evidence="9">Catalyzes the reduction of hydroxylamine to form NH(3) and H(2)O.</text>
</comment>
<feature type="binding site" evidence="9">
    <location>
        <position position="495"/>
    </location>
    <ligand>
        <name>hybrid [4Fe-2O-2S] cluster</name>
        <dbReference type="ChEBI" id="CHEBI:60519"/>
    </ligand>
</feature>
<dbReference type="NCBIfam" id="TIGR01703">
    <property type="entry name" value="hybrid_clust"/>
    <property type="match status" value="1"/>
</dbReference>
<dbReference type="PANTHER" id="PTHR30109">
    <property type="entry name" value="HYDROXYLAMINE REDUCTASE"/>
    <property type="match status" value="1"/>
</dbReference>
<dbReference type="GO" id="GO:0046872">
    <property type="term" value="F:metal ion binding"/>
    <property type="evidence" value="ECO:0007669"/>
    <property type="project" value="UniProtKB-KW"/>
</dbReference>
<evidence type="ECO:0000256" key="7">
    <source>
        <dbReference type="ARBA" id="ARBA00023014"/>
    </source>
</evidence>
<sequence length="553" mass="60269">MFCIQCEQTLSTPAVKGCAYAQGMCGKTAEVSDLQDVLVYSLQGVSFWANLGRACGVTIDAIDQWAPKAFFATLTNVNFDPDRIIEFAQLSHQYKRQLEQQVRAAATLTGFEIPTLSAAAEFELPQDKAALLAFAPTAAVNRGKESLHEDIIGLRLLCLYGLKGAAAYMEHARVLSQTDDAVYAEYHQIMAWLGTDPTDIDALLKTAMQIGIMNYRIMEMLDKGETETFGHPAPNQVNVKPVKGKCILVSGHDLHDLEKILQQTAGKGINVYTNGEMLPAHGYPELNKYPHLVGNYGSAWQNQQKEFANFPGAIVMTSNCLLNPNVGQYADRLFTRSIVGWPGVAHVEGDDFSAVIACALAQPGFQYDEIEHYITVGFGRNALMAAAPAVVDQVKQGNIKHFFLVGGCDGDKAERSYYTDFTAQAPQDSVILTLACGKFRFNKNEFGDINGIPRLLDVGQCNDAYSAIQLALALANEFDCGVNDLPLTLVLSWFEQKAIVILLTLLALGVKGIYTGPTAPAFLTPNLMAVLQAQFDMRSITTVENDLATILAA</sequence>
<evidence type="ECO:0000313" key="10">
    <source>
        <dbReference type="EMBL" id="KQH87963.1"/>
    </source>
</evidence>
<accession>A0A0Q2SK49</accession>
<evidence type="ECO:0000256" key="4">
    <source>
        <dbReference type="ARBA" id="ARBA00022723"/>
    </source>
</evidence>
<dbReference type="NCBIfam" id="NF003658">
    <property type="entry name" value="PRK05290.1"/>
    <property type="match status" value="1"/>
</dbReference>
<dbReference type="AlphaFoldDB" id="A0A0Q2SK49"/>
<evidence type="ECO:0000256" key="8">
    <source>
        <dbReference type="ARBA" id="ARBA00051350"/>
    </source>
</evidence>
<keyword evidence="11" id="KW-1185">Reference proteome</keyword>
<protein>
    <recommendedName>
        <fullName evidence="9">Hydroxylamine reductase</fullName>
        <ecNumber evidence="9">1.7.99.1</ecNumber>
    </recommendedName>
    <alternativeName>
        <fullName evidence="9">Hybrid-cluster protein</fullName>
        <shortName evidence="9">HCP</shortName>
    </alternativeName>
    <alternativeName>
        <fullName evidence="9">Prismane protein</fullName>
    </alternativeName>
</protein>
<dbReference type="FunFam" id="1.20.1270.20:FF:000002">
    <property type="entry name" value="Hydroxylamine reductase"/>
    <property type="match status" value="1"/>
</dbReference>
<comment type="cofactor">
    <cofactor evidence="9">
        <name>[2Fe-2S] cluster</name>
        <dbReference type="ChEBI" id="CHEBI:190135"/>
    </cofactor>
    <text evidence="9">Binds 1 [2Fe-2S] cluster.</text>
</comment>
<dbReference type="InParanoid" id="A0A0Q2SK49"/>
<evidence type="ECO:0000256" key="3">
    <source>
        <dbReference type="ARBA" id="ARBA00022714"/>
    </source>
</evidence>
<evidence type="ECO:0000313" key="11">
    <source>
        <dbReference type="Proteomes" id="UP000051221"/>
    </source>
</evidence>
<feature type="binding site" evidence="9">
    <location>
        <position position="252"/>
    </location>
    <ligand>
        <name>hybrid [4Fe-2O-2S] cluster</name>
        <dbReference type="ChEBI" id="CHEBI:60519"/>
    </ligand>
</feature>
<dbReference type="GO" id="GO:0042542">
    <property type="term" value="P:response to hydrogen peroxide"/>
    <property type="evidence" value="ECO:0007669"/>
    <property type="project" value="TreeGrafter"/>
</dbReference>
<keyword evidence="3 9" id="KW-0001">2Fe-2S</keyword>
<feature type="binding site" evidence="9">
    <location>
        <position position="436"/>
    </location>
    <ligand>
        <name>hybrid [4Fe-2O-2S] cluster</name>
        <dbReference type="ChEBI" id="CHEBI:60519"/>
    </ligand>
</feature>
<dbReference type="Proteomes" id="UP000051221">
    <property type="component" value="Unassembled WGS sequence"/>
</dbReference>
<dbReference type="Pfam" id="PF03063">
    <property type="entry name" value="Prismane"/>
    <property type="match status" value="1"/>
</dbReference>
<feature type="binding site" evidence="9">
    <location>
        <position position="3"/>
    </location>
    <ligand>
        <name>[2Fe-2S] cluster</name>
        <dbReference type="ChEBI" id="CHEBI:190135"/>
    </ligand>
</feature>
<proteinExistence type="inferred from homology"/>
<dbReference type="FunFam" id="3.40.50.2030:FF:000001">
    <property type="entry name" value="Hydroxylamine reductase"/>
    <property type="match status" value="1"/>
</dbReference>
<dbReference type="GO" id="GO:0051537">
    <property type="term" value="F:2 iron, 2 sulfur cluster binding"/>
    <property type="evidence" value="ECO:0007669"/>
    <property type="project" value="UniProtKB-KW"/>
</dbReference>
<keyword evidence="7 9" id="KW-0411">Iron-sulfur</keyword>
<dbReference type="InterPro" id="IPR010048">
    <property type="entry name" value="Hydroxylam_reduct"/>
</dbReference>
<dbReference type="RefSeq" id="WP_055465023.1">
    <property type="nucleotide sequence ID" value="NZ_LKHS01000001.1"/>
</dbReference>
<comment type="cofactor">
    <cofactor evidence="9">
        <name>hybrid [4Fe-2O-2S] cluster</name>
        <dbReference type="ChEBI" id="CHEBI:60519"/>
    </cofactor>
    <text evidence="9">Binds 1 hybrid [4Fe-2O-2S] cluster.</text>
</comment>
<evidence type="ECO:0000256" key="9">
    <source>
        <dbReference type="HAMAP-Rule" id="MF_00069"/>
    </source>
</evidence>
<feature type="binding site" evidence="9">
    <location>
        <position position="497"/>
    </location>
    <ligand>
        <name>hybrid [4Fe-2O-2S] cluster</name>
        <dbReference type="ChEBI" id="CHEBI:60519"/>
    </ligand>
</feature>
<dbReference type="GO" id="GO:0005737">
    <property type="term" value="C:cytoplasm"/>
    <property type="evidence" value="ECO:0007669"/>
    <property type="project" value="UniProtKB-SubCell"/>
</dbReference>
<feature type="binding site" description="via persulfide group" evidence="9">
    <location>
        <position position="408"/>
    </location>
    <ligand>
        <name>hybrid [4Fe-2O-2S] cluster</name>
        <dbReference type="ChEBI" id="CHEBI:60519"/>
    </ligand>
</feature>